<gene>
    <name evidence="1" type="ORF">nbrc107696_06430</name>
</gene>
<keyword evidence="2" id="KW-1185">Reference proteome</keyword>
<dbReference type="EMBL" id="BJOV01000002">
    <property type="protein sequence ID" value="GEE00197.1"/>
    <property type="molecule type" value="Genomic_DNA"/>
</dbReference>
<dbReference type="RefSeq" id="WP_161894124.1">
    <property type="nucleotide sequence ID" value="NZ_BJOV01000002.1"/>
</dbReference>
<name>A0A7I9V4N5_9ACTN</name>
<comment type="caution">
    <text evidence="1">The sequence shown here is derived from an EMBL/GenBank/DDBJ whole genome shotgun (WGS) entry which is preliminary data.</text>
</comment>
<dbReference type="Proteomes" id="UP000444960">
    <property type="component" value="Unassembled WGS sequence"/>
</dbReference>
<accession>A0A7I9V4N5</accession>
<reference evidence="2" key="1">
    <citation type="submission" date="2019-06" db="EMBL/GenBank/DDBJ databases">
        <title>Gordonia isolated from sludge of a wastewater treatment plant.</title>
        <authorList>
            <person name="Tamura T."/>
            <person name="Aoyama K."/>
            <person name="Kang Y."/>
            <person name="Saito S."/>
            <person name="Akiyama N."/>
            <person name="Yazawa K."/>
            <person name="Gonoi T."/>
            <person name="Mikami Y."/>
        </authorList>
    </citation>
    <scope>NUCLEOTIDE SEQUENCE [LARGE SCALE GENOMIC DNA]</scope>
    <source>
        <strain evidence="2">NBRC 107696</strain>
    </source>
</reference>
<organism evidence="1 2">
    <name type="scientific">Gordonia spumicola</name>
    <dbReference type="NCBI Taxonomy" id="589161"/>
    <lineage>
        <taxon>Bacteria</taxon>
        <taxon>Bacillati</taxon>
        <taxon>Actinomycetota</taxon>
        <taxon>Actinomycetes</taxon>
        <taxon>Mycobacteriales</taxon>
        <taxon>Gordoniaceae</taxon>
        <taxon>Gordonia</taxon>
    </lineage>
</organism>
<evidence type="ECO:0000313" key="2">
    <source>
        <dbReference type="Proteomes" id="UP000444960"/>
    </source>
</evidence>
<sequence>MMNAEQVRSEVNRIIMASADDEAAHGDEDELLAALVRDYCPADIVTEVQRLADAPFSRWCA</sequence>
<evidence type="ECO:0000313" key="1">
    <source>
        <dbReference type="EMBL" id="GEE00197.1"/>
    </source>
</evidence>
<protein>
    <submittedName>
        <fullName evidence="1">Uncharacterized protein</fullName>
    </submittedName>
</protein>
<proteinExistence type="predicted"/>
<dbReference type="AlphaFoldDB" id="A0A7I9V4N5"/>